<accession>A0A3B5PUJ9</accession>
<proteinExistence type="predicted"/>
<organism evidence="1 2">
    <name type="scientific">Xiphophorus maculatus</name>
    <name type="common">Southern platyfish</name>
    <name type="synonym">Platypoecilus maculatus</name>
    <dbReference type="NCBI Taxonomy" id="8083"/>
    <lineage>
        <taxon>Eukaryota</taxon>
        <taxon>Metazoa</taxon>
        <taxon>Chordata</taxon>
        <taxon>Craniata</taxon>
        <taxon>Vertebrata</taxon>
        <taxon>Euteleostomi</taxon>
        <taxon>Actinopterygii</taxon>
        <taxon>Neopterygii</taxon>
        <taxon>Teleostei</taxon>
        <taxon>Neoteleostei</taxon>
        <taxon>Acanthomorphata</taxon>
        <taxon>Ovalentaria</taxon>
        <taxon>Atherinomorphae</taxon>
        <taxon>Cyprinodontiformes</taxon>
        <taxon>Poeciliidae</taxon>
        <taxon>Poeciliinae</taxon>
        <taxon>Xiphophorus</taxon>
    </lineage>
</organism>
<name>A0A3B5PUJ9_XIPMA</name>
<dbReference type="AlphaFoldDB" id="A0A3B5PUJ9"/>
<reference evidence="2" key="2">
    <citation type="journal article" date="2013" name="Nat. Genet.">
        <title>The genome of the platyfish, Xiphophorus maculatus, provides insights into evolutionary adaptation and several complex traits.</title>
        <authorList>
            <person name="Schartl M."/>
            <person name="Walter R.B."/>
            <person name="Shen Y."/>
            <person name="Garcia T."/>
            <person name="Catchen J."/>
            <person name="Amores A."/>
            <person name="Braasch I."/>
            <person name="Chalopin D."/>
            <person name="Volff J.N."/>
            <person name="Lesch K.P."/>
            <person name="Bisazza A."/>
            <person name="Minx P."/>
            <person name="Hillier L."/>
            <person name="Wilson R.K."/>
            <person name="Fuerstenberg S."/>
            <person name="Boore J."/>
            <person name="Searle S."/>
            <person name="Postlethwait J.H."/>
            <person name="Warren W.C."/>
        </authorList>
    </citation>
    <scope>NUCLEOTIDE SEQUENCE [LARGE SCALE GENOMIC DNA]</scope>
    <source>
        <strain evidence="2">JP 163 A</strain>
    </source>
</reference>
<sequence length="148" mass="17385">MFFCHPNRSNYVGQKILENSFDPSGRGRTMVLDDLVIILSATPLKDILHDEPHWYLQYMYCYRFRSPQHPNRLQREAMILSCFAGIIMVSNKKTLSLVLIFSFEPQGSIVCPLTLSYHPFAMLRSYKAVQHAKRHSKSECYNSFYFMY</sequence>
<dbReference type="GeneTree" id="ENSGT00940000177114"/>
<dbReference type="InParanoid" id="A0A3B5PUJ9"/>
<dbReference type="PANTHER" id="PTHR36296">
    <property type="entry name" value="GAMMA-CRYSTALLIN A"/>
    <property type="match status" value="1"/>
</dbReference>
<dbReference type="PANTHER" id="PTHR36296:SF1">
    <property type="entry name" value="CHROMOSOME 2 OPEN READING FRAME 80"/>
    <property type="match status" value="1"/>
</dbReference>
<dbReference type="Pfam" id="PF17718">
    <property type="entry name" value="DUF5563"/>
    <property type="match status" value="1"/>
</dbReference>
<dbReference type="STRING" id="8083.ENSXMAP00000021326"/>
<evidence type="ECO:0000313" key="2">
    <source>
        <dbReference type="Proteomes" id="UP000002852"/>
    </source>
</evidence>
<dbReference type="Ensembl" id="ENSXMAT00000033643.1">
    <property type="protein sequence ID" value="ENSXMAP00000021326.1"/>
    <property type="gene ID" value="ENSXMAG00000028718.1"/>
</dbReference>
<evidence type="ECO:0000313" key="1">
    <source>
        <dbReference type="Ensembl" id="ENSXMAP00000021326.1"/>
    </source>
</evidence>
<protein>
    <submittedName>
        <fullName evidence="1">Uncharacterized protein</fullName>
    </submittedName>
</protein>
<keyword evidence="2" id="KW-1185">Reference proteome</keyword>
<dbReference type="Proteomes" id="UP000002852">
    <property type="component" value="Unassembled WGS sequence"/>
</dbReference>
<dbReference type="OMA" id="LDDMVHY"/>
<reference evidence="1" key="3">
    <citation type="submission" date="2025-08" db="UniProtKB">
        <authorList>
            <consortium name="Ensembl"/>
        </authorList>
    </citation>
    <scope>IDENTIFICATION</scope>
    <source>
        <strain evidence="1">JP 163 A</strain>
    </source>
</reference>
<reference evidence="2" key="1">
    <citation type="submission" date="2012-01" db="EMBL/GenBank/DDBJ databases">
        <authorList>
            <person name="Walter R."/>
            <person name="Schartl M."/>
            <person name="Warren W."/>
        </authorList>
    </citation>
    <scope>NUCLEOTIDE SEQUENCE [LARGE SCALE GENOMIC DNA]</scope>
    <source>
        <strain evidence="2">JP 163 A</strain>
    </source>
</reference>
<dbReference type="InterPro" id="IPR038776">
    <property type="entry name" value="C2orf80"/>
</dbReference>
<reference evidence="1" key="4">
    <citation type="submission" date="2025-09" db="UniProtKB">
        <authorList>
            <consortium name="Ensembl"/>
        </authorList>
    </citation>
    <scope>IDENTIFICATION</scope>
    <source>
        <strain evidence="1">JP 163 A</strain>
    </source>
</reference>